<evidence type="ECO:0000256" key="1">
    <source>
        <dbReference type="ARBA" id="ARBA00022527"/>
    </source>
</evidence>
<dbReference type="EMBL" id="CP136798">
    <property type="protein sequence ID" value="XCN15964.1"/>
    <property type="molecule type" value="Genomic_DNA"/>
</dbReference>
<dbReference type="InterPro" id="IPR036890">
    <property type="entry name" value="HATPase_C_sf"/>
</dbReference>
<dbReference type="InterPro" id="IPR003594">
    <property type="entry name" value="HATPase_dom"/>
</dbReference>
<keyword evidence="3" id="KW-0547">Nucleotide-binding</keyword>
<dbReference type="InterPro" id="IPR050267">
    <property type="entry name" value="Anti-sigma-factor_SerPK"/>
</dbReference>
<dbReference type="GO" id="GO:0004674">
    <property type="term" value="F:protein serine/threonine kinase activity"/>
    <property type="evidence" value="ECO:0007669"/>
    <property type="project" value="UniProtKB-KW"/>
</dbReference>
<feature type="domain" description="Histidine kinase/HSP90-like ATPase" evidence="2">
    <location>
        <begin position="13"/>
        <end position="139"/>
    </location>
</feature>
<keyword evidence="1" id="KW-0723">Serine/threonine-protein kinase</keyword>
<sequence>MQSEGADTAEVVSRPRTAAEARQEVEFALYPLSCSPDARYRSAHLAGVWDATLIASELVGHVLHHRADPSRDCFLICTLSCGEITISVTDPCDEVLPASPVAPDARRGGLEGAGWWLVHQLADQVDIVRLSEGGRSITAAVPLSGP</sequence>
<dbReference type="AlphaFoldDB" id="A0AAU8KLK2"/>
<keyword evidence="1" id="KW-0808">Transferase</keyword>
<evidence type="ECO:0000259" key="2">
    <source>
        <dbReference type="Pfam" id="PF13581"/>
    </source>
</evidence>
<gene>
    <name evidence="3" type="ORF">R1Y80_21045</name>
</gene>
<keyword evidence="1" id="KW-0418">Kinase</keyword>
<reference evidence="3" key="1">
    <citation type="submission" date="2023-10" db="EMBL/GenBank/DDBJ databases">
        <title>Complete genome sequence of Streptomyces sp. JL1001.</title>
        <authorList>
            <person name="Jiang L."/>
        </authorList>
    </citation>
    <scope>NUCLEOTIDE SEQUENCE</scope>
    <source>
        <strain evidence="3">JL1001</strain>
    </source>
</reference>
<dbReference type="Gene3D" id="3.30.565.10">
    <property type="entry name" value="Histidine kinase-like ATPase, C-terminal domain"/>
    <property type="match status" value="1"/>
</dbReference>
<dbReference type="Pfam" id="PF13581">
    <property type="entry name" value="HATPase_c_2"/>
    <property type="match status" value="1"/>
</dbReference>
<evidence type="ECO:0000313" key="3">
    <source>
        <dbReference type="EMBL" id="XCN15964.1"/>
    </source>
</evidence>
<dbReference type="GO" id="GO:0005524">
    <property type="term" value="F:ATP binding"/>
    <property type="evidence" value="ECO:0007669"/>
    <property type="project" value="UniProtKB-KW"/>
</dbReference>
<dbReference type="PANTHER" id="PTHR35526">
    <property type="entry name" value="ANTI-SIGMA-F FACTOR RSBW-RELATED"/>
    <property type="match status" value="1"/>
</dbReference>
<dbReference type="RefSeq" id="WP_354597683.1">
    <property type="nucleotide sequence ID" value="NZ_CP136798.1"/>
</dbReference>
<proteinExistence type="predicted"/>
<organism evidence="3">
    <name type="scientific">Streptomyces sp. JL1001</name>
    <dbReference type="NCBI Taxonomy" id="3078227"/>
    <lineage>
        <taxon>Bacteria</taxon>
        <taxon>Bacillati</taxon>
        <taxon>Actinomycetota</taxon>
        <taxon>Actinomycetes</taxon>
        <taxon>Kitasatosporales</taxon>
        <taxon>Streptomycetaceae</taxon>
        <taxon>Streptomyces</taxon>
    </lineage>
</organism>
<keyword evidence="3" id="KW-0067">ATP-binding</keyword>
<accession>A0AAU8KLK2</accession>
<protein>
    <submittedName>
        <fullName evidence="3">ATP-binding protein</fullName>
    </submittedName>
</protein>
<dbReference type="CDD" id="cd16936">
    <property type="entry name" value="HATPase_RsbW-like"/>
    <property type="match status" value="1"/>
</dbReference>
<name>A0AAU8KLK2_9ACTN</name>
<dbReference type="PANTHER" id="PTHR35526:SF3">
    <property type="entry name" value="ANTI-SIGMA-F FACTOR RSBW"/>
    <property type="match status" value="1"/>
</dbReference>